<evidence type="ECO:0000259" key="5">
    <source>
        <dbReference type="Pfam" id="PF17384"/>
    </source>
</evidence>
<dbReference type="SUPFAM" id="SSF75420">
    <property type="entry name" value="YhbC-like, N-terminal domain"/>
    <property type="match status" value="1"/>
</dbReference>
<dbReference type="InterPro" id="IPR003728">
    <property type="entry name" value="Ribosome_maturation_RimP"/>
</dbReference>
<sequence>MSHQVVQTIEKAVIPILQSEQLHLVDVTYEKEGQNWFLRVFIERTEGSVDLDDCTRVSEKLSAYLDEQDPIQGAYILEVSSAGAERPLKNLADFQNAIGKNVYVTTNEPIDEVKAFEGILTAISGDMLLIEVTYKPGKKRSFEVPFSKIAKARLAIVF</sequence>
<proteinExistence type="inferred from homology"/>
<dbReference type="Pfam" id="PF02576">
    <property type="entry name" value="RimP_N"/>
    <property type="match status" value="1"/>
</dbReference>
<evidence type="ECO:0000256" key="1">
    <source>
        <dbReference type="ARBA" id="ARBA00022490"/>
    </source>
</evidence>
<feature type="domain" description="Ribosome maturation factor RimP C-terminal" evidence="5">
    <location>
        <begin position="88"/>
        <end position="158"/>
    </location>
</feature>
<comment type="subcellular location">
    <subcellularLocation>
        <location evidence="3">Cytoplasm</location>
    </subcellularLocation>
</comment>
<gene>
    <name evidence="3 6" type="primary">rimP</name>
    <name evidence="6" type="ORF">IC620_14030</name>
</gene>
<keyword evidence="2 3" id="KW-0690">Ribosome biogenesis</keyword>
<dbReference type="Gene3D" id="3.30.300.70">
    <property type="entry name" value="RimP-like superfamily, N-terminal"/>
    <property type="match status" value="1"/>
</dbReference>
<comment type="caution">
    <text evidence="6">The sequence shown here is derived from an EMBL/GenBank/DDBJ whole genome shotgun (WGS) entry which is preliminary data.</text>
</comment>
<protein>
    <recommendedName>
        <fullName evidence="3">Ribosome maturation factor RimP</fullName>
    </recommendedName>
</protein>
<dbReference type="InterPro" id="IPR035956">
    <property type="entry name" value="RimP_N_sf"/>
</dbReference>
<dbReference type="GO" id="GO:0006412">
    <property type="term" value="P:translation"/>
    <property type="evidence" value="ECO:0007669"/>
    <property type="project" value="TreeGrafter"/>
</dbReference>
<dbReference type="HAMAP" id="MF_01077">
    <property type="entry name" value="RimP"/>
    <property type="match status" value="1"/>
</dbReference>
<dbReference type="PANTHER" id="PTHR33867:SF1">
    <property type="entry name" value="RIBOSOME MATURATION FACTOR RIMP"/>
    <property type="match status" value="1"/>
</dbReference>
<dbReference type="Gene3D" id="2.30.30.180">
    <property type="entry name" value="Ribosome maturation factor RimP, C-terminal domain"/>
    <property type="match status" value="1"/>
</dbReference>
<keyword evidence="1 3" id="KW-0963">Cytoplasm</keyword>
<dbReference type="InterPro" id="IPR036847">
    <property type="entry name" value="RimP_C_sf"/>
</dbReference>
<dbReference type="FunFam" id="3.30.300.70:FF:000001">
    <property type="entry name" value="Ribosome maturation factor RimP"/>
    <property type="match status" value="1"/>
</dbReference>
<dbReference type="AlphaFoldDB" id="A0A926RUW0"/>
<dbReference type="SUPFAM" id="SSF74942">
    <property type="entry name" value="YhbC-like, C-terminal domain"/>
    <property type="match status" value="1"/>
</dbReference>
<keyword evidence="7" id="KW-1185">Reference proteome</keyword>
<feature type="domain" description="Ribosome maturation factor RimP N-terminal" evidence="4">
    <location>
        <begin position="15"/>
        <end position="85"/>
    </location>
</feature>
<dbReference type="RefSeq" id="WP_191142546.1">
    <property type="nucleotide sequence ID" value="NZ_JACXAH010000026.1"/>
</dbReference>
<evidence type="ECO:0000313" key="6">
    <source>
        <dbReference type="EMBL" id="MBD1373468.1"/>
    </source>
</evidence>
<dbReference type="NCBIfam" id="NF000928">
    <property type="entry name" value="PRK00092.1-2"/>
    <property type="match status" value="1"/>
</dbReference>
<dbReference type="EMBL" id="JACXAH010000026">
    <property type="protein sequence ID" value="MBD1373468.1"/>
    <property type="molecule type" value="Genomic_DNA"/>
</dbReference>
<evidence type="ECO:0000259" key="4">
    <source>
        <dbReference type="Pfam" id="PF02576"/>
    </source>
</evidence>
<evidence type="ECO:0000313" key="7">
    <source>
        <dbReference type="Proteomes" id="UP000661691"/>
    </source>
</evidence>
<comment type="function">
    <text evidence="3">Required for maturation of 30S ribosomal subunits.</text>
</comment>
<dbReference type="PANTHER" id="PTHR33867">
    <property type="entry name" value="RIBOSOME MATURATION FACTOR RIMP"/>
    <property type="match status" value="1"/>
</dbReference>
<dbReference type="InterPro" id="IPR028989">
    <property type="entry name" value="RimP_N"/>
</dbReference>
<accession>A0A926RUW0</accession>
<reference evidence="6" key="1">
    <citation type="submission" date="2020-09" db="EMBL/GenBank/DDBJ databases">
        <title>A novel bacterium of genus Hazenella, isolated from South China Sea.</title>
        <authorList>
            <person name="Huang H."/>
            <person name="Mo K."/>
            <person name="Hu Y."/>
        </authorList>
    </citation>
    <scope>NUCLEOTIDE SEQUENCE</scope>
    <source>
        <strain evidence="6">IB182357</strain>
    </source>
</reference>
<dbReference type="InterPro" id="IPR028998">
    <property type="entry name" value="RimP_C"/>
</dbReference>
<evidence type="ECO:0000256" key="3">
    <source>
        <dbReference type="HAMAP-Rule" id="MF_01077"/>
    </source>
</evidence>
<name>A0A926RUW0_9BACL</name>
<organism evidence="6 7">
    <name type="scientific">Polycladospora coralii</name>
    <dbReference type="NCBI Taxonomy" id="2771432"/>
    <lineage>
        <taxon>Bacteria</taxon>
        <taxon>Bacillati</taxon>
        <taxon>Bacillota</taxon>
        <taxon>Bacilli</taxon>
        <taxon>Bacillales</taxon>
        <taxon>Thermoactinomycetaceae</taxon>
        <taxon>Polycladospora</taxon>
    </lineage>
</organism>
<dbReference type="GO" id="GO:0005829">
    <property type="term" value="C:cytosol"/>
    <property type="evidence" value="ECO:0007669"/>
    <property type="project" value="TreeGrafter"/>
</dbReference>
<dbReference type="Proteomes" id="UP000661691">
    <property type="component" value="Unassembled WGS sequence"/>
</dbReference>
<dbReference type="GO" id="GO:0000028">
    <property type="term" value="P:ribosomal small subunit assembly"/>
    <property type="evidence" value="ECO:0007669"/>
    <property type="project" value="TreeGrafter"/>
</dbReference>
<dbReference type="CDD" id="cd01734">
    <property type="entry name" value="YlxS_C"/>
    <property type="match status" value="1"/>
</dbReference>
<dbReference type="Pfam" id="PF17384">
    <property type="entry name" value="DUF150_C"/>
    <property type="match status" value="1"/>
</dbReference>
<comment type="similarity">
    <text evidence="3">Belongs to the RimP family.</text>
</comment>
<evidence type="ECO:0000256" key="2">
    <source>
        <dbReference type="ARBA" id="ARBA00022517"/>
    </source>
</evidence>